<keyword evidence="1" id="KW-0001">2Fe-2S</keyword>
<dbReference type="PANTHER" id="PTHR21496">
    <property type="entry name" value="FERREDOXIN-RELATED"/>
    <property type="match status" value="1"/>
</dbReference>
<dbReference type="HOGENOM" id="CLU_055690_5_2_12"/>
<sequence>MDSFQRAASVQCGKRRIALFKLEDGVYAIDDVCSHEFSLLSEGEVWEGEVYCVKHGSRFDIRTGKVLSLPATKDVRTYEVKVEDGYVYVRC</sequence>
<protein>
    <submittedName>
        <fullName evidence="6">Rieske (2Fe-2S) iron-sulfur domain-containing protein</fullName>
    </submittedName>
</protein>
<evidence type="ECO:0000256" key="2">
    <source>
        <dbReference type="ARBA" id="ARBA00022723"/>
    </source>
</evidence>
<reference evidence="6 7" key="1">
    <citation type="submission" date="2011-06" db="EMBL/GenBank/DDBJ databases">
        <title>The complete genome of Spirochaeta thermophila DSM 6578.</title>
        <authorList>
            <consortium name="US DOE Joint Genome Institute (JGI-PGF)"/>
            <person name="Lucas S."/>
            <person name="Lapidus A."/>
            <person name="Bruce D."/>
            <person name="Goodwin L."/>
            <person name="Pitluck S."/>
            <person name="Peters L."/>
            <person name="Kyrpides N."/>
            <person name="Mavromatis K."/>
            <person name="Ivanova N."/>
            <person name="Mikailova N."/>
            <person name="Pagani I."/>
            <person name="Chertkov O."/>
            <person name="Detter J.C."/>
            <person name="Tapia R."/>
            <person name="Han C."/>
            <person name="Land M."/>
            <person name="Hauser L."/>
            <person name="Markowitz V."/>
            <person name="Cheng J.-F."/>
            <person name="Hugenholtz P."/>
            <person name="Woyke T."/>
            <person name="Wu D."/>
            <person name="Spring S."/>
            <person name="Merkhoffer B."/>
            <person name="Schneider S."/>
            <person name="Klenk H.-P."/>
            <person name="Eisen J.A."/>
        </authorList>
    </citation>
    <scope>NUCLEOTIDE SEQUENCE [LARGE SCALE GENOMIC DNA]</scope>
    <source>
        <strain evidence="7">ATCC 700085 / DSM 6578 / Z-1203</strain>
    </source>
</reference>
<keyword evidence="4" id="KW-0411">Iron-sulfur</keyword>
<dbReference type="Proteomes" id="UP000007254">
    <property type="component" value="Chromosome"/>
</dbReference>
<evidence type="ECO:0000259" key="5">
    <source>
        <dbReference type="PROSITE" id="PS51296"/>
    </source>
</evidence>
<dbReference type="SUPFAM" id="SSF50022">
    <property type="entry name" value="ISP domain"/>
    <property type="match status" value="1"/>
</dbReference>
<dbReference type="AlphaFoldDB" id="G0G9X3"/>
<evidence type="ECO:0000256" key="4">
    <source>
        <dbReference type="ARBA" id="ARBA00023014"/>
    </source>
</evidence>
<dbReference type="GO" id="GO:0051537">
    <property type="term" value="F:2 iron, 2 sulfur cluster binding"/>
    <property type="evidence" value="ECO:0007669"/>
    <property type="project" value="UniProtKB-KW"/>
</dbReference>
<dbReference type="Gene3D" id="2.102.10.10">
    <property type="entry name" value="Rieske [2Fe-2S] iron-sulphur domain"/>
    <property type="match status" value="1"/>
</dbReference>
<dbReference type="STRING" id="869211.Spith_0593"/>
<dbReference type="EMBL" id="CP002903">
    <property type="protein sequence ID" value="AEJ60873.1"/>
    <property type="molecule type" value="Genomic_DNA"/>
</dbReference>
<dbReference type="Pfam" id="PF00355">
    <property type="entry name" value="Rieske"/>
    <property type="match status" value="1"/>
</dbReference>
<dbReference type="PANTHER" id="PTHR21496:SF23">
    <property type="entry name" value="3-PHENYLPROPIONATE_CINNAMIC ACID DIOXYGENASE FERREDOXIN SUBUNIT"/>
    <property type="match status" value="1"/>
</dbReference>
<dbReference type="CDD" id="cd03528">
    <property type="entry name" value="Rieske_RO_ferredoxin"/>
    <property type="match status" value="1"/>
</dbReference>
<proteinExistence type="predicted"/>
<keyword evidence="7" id="KW-1185">Reference proteome</keyword>
<feature type="domain" description="Rieske" evidence="5">
    <location>
        <begin position="1"/>
        <end position="89"/>
    </location>
</feature>
<gene>
    <name evidence="6" type="ordered locus">Spith_0593</name>
</gene>
<dbReference type="KEGG" id="stq:Spith_0593"/>
<dbReference type="PROSITE" id="PS51296">
    <property type="entry name" value="RIESKE"/>
    <property type="match status" value="1"/>
</dbReference>
<dbReference type="GO" id="GO:0046872">
    <property type="term" value="F:metal ion binding"/>
    <property type="evidence" value="ECO:0007669"/>
    <property type="project" value="UniProtKB-KW"/>
</dbReference>
<keyword evidence="3" id="KW-0408">Iron</keyword>
<evidence type="ECO:0000256" key="1">
    <source>
        <dbReference type="ARBA" id="ARBA00022714"/>
    </source>
</evidence>
<dbReference type="InterPro" id="IPR017941">
    <property type="entry name" value="Rieske_2Fe-2S"/>
</dbReference>
<organism evidence="6 7">
    <name type="scientific">Winmispira thermophila (strain ATCC 700085 / DSM 6578 / Z-1203)</name>
    <name type="common">Spirochaeta thermophila</name>
    <dbReference type="NCBI Taxonomy" id="869211"/>
    <lineage>
        <taxon>Bacteria</taxon>
        <taxon>Pseudomonadati</taxon>
        <taxon>Spirochaetota</taxon>
        <taxon>Spirochaetia</taxon>
        <taxon>Winmispirales</taxon>
        <taxon>Winmispiraceae</taxon>
        <taxon>Winmispira</taxon>
    </lineage>
</organism>
<dbReference type="InterPro" id="IPR036922">
    <property type="entry name" value="Rieske_2Fe-2S_sf"/>
</dbReference>
<name>G0G9X3_WINT7</name>
<evidence type="ECO:0000313" key="7">
    <source>
        <dbReference type="Proteomes" id="UP000007254"/>
    </source>
</evidence>
<keyword evidence="2" id="KW-0479">Metal-binding</keyword>
<evidence type="ECO:0000256" key="3">
    <source>
        <dbReference type="ARBA" id="ARBA00023004"/>
    </source>
</evidence>
<evidence type="ECO:0000313" key="6">
    <source>
        <dbReference type="EMBL" id="AEJ60873.1"/>
    </source>
</evidence>
<accession>G0G9X3</accession>